<feature type="domain" description="Helix-turn-helix" evidence="1">
    <location>
        <begin position="45"/>
        <end position="95"/>
    </location>
</feature>
<evidence type="ECO:0000259" key="1">
    <source>
        <dbReference type="Pfam" id="PF12728"/>
    </source>
</evidence>
<dbReference type="EMBL" id="AJWY01005031">
    <property type="protein sequence ID" value="EKC70735.1"/>
    <property type="molecule type" value="Genomic_DNA"/>
</dbReference>
<gene>
    <name evidence="2" type="ORF">LEA_07628</name>
</gene>
<dbReference type="PANTHER" id="PTHR34585:SF22">
    <property type="entry name" value="HELIX-TURN-HELIX DOMAIN-CONTAINING PROTEIN"/>
    <property type="match status" value="1"/>
</dbReference>
<sequence>MIMVHTLLNNESPEVIRYFRHLEYLTTLWEKDREKYRPVLNGERYLTEAELSGLLKVTQRTLIEHRSNGKLPFYKFGGRILYKENDIIRILEQNRMEAFNTD</sequence>
<evidence type="ECO:0000313" key="2">
    <source>
        <dbReference type="EMBL" id="EKC70735.1"/>
    </source>
</evidence>
<proteinExistence type="predicted"/>
<dbReference type="InterPro" id="IPR041657">
    <property type="entry name" value="HTH_17"/>
</dbReference>
<comment type="caution">
    <text evidence="2">The sequence shown here is derived from an EMBL/GenBank/DDBJ whole genome shotgun (WGS) entry which is preliminary data.</text>
</comment>
<reference evidence="2" key="1">
    <citation type="journal article" date="2013" name="Environ. Microbiol.">
        <title>Microbiota from the distal guts of lean and obese adolescents exhibit partial functional redundancy besides clear differences in community structure.</title>
        <authorList>
            <person name="Ferrer M."/>
            <person name="Ruiz A."/>
            <person name="Lanza F."/>
            <person name="Haange S.B."/>
            <person name="Oberbach A."/>
            <person name="Till H."/>
            <person name="Bargiela R."/>
            <person name="Campoy C."/>
            <person name="Segura M.T."/>
            <person name="Richter M."/>
            <person name="von Bergen M."/>
            <person name="Seifert J."/>
            <person name="Suarez A."/>
        </authorList>
    </citation>
    <scope>NUCLEOTIDE SEQUENCE</scope>
</reference>
<dbReference type="AlphaFoldDB" id="K1TX38"/>
<dbReference type="Pfam" id="PF12728">
    <property type="entry name" value="HTH_17"/>
    <property type="match status" value="1"/>
</dbReference>
<dbReference type="InterPro" id="IPR009061">
    <property type="entry name" value="DNA-bd_dom_put_sf"/>
</dbReference>
<protein>
    <recommendedName>
        <fullName evidence="1">Helix-turn-helix domain-containing protein</fullName>
    </recommendedName>
</protein>
<organism evidence="2">
    <name type="scientific">human gut metagenome</name>
    <dbReference type="NCBI Taxonomy" id="408170"/>
    <lineage>
        <taxon>unclassified sequences</taxon>
        <taxon>metagenomes</taxon>
        <taxon>organismal metagenomes</taxon>
    </lineage>
</organism>
<name>K1TX38_9ZZZZ</name>
<dbReference type="PANTHER" id="PTHR34585">
    <property type="match status" value="1"/>
</dbReference>
<dbReference type="SUPFAM" id="SSF46955">
    <property type="entry name" value="Putative DNA-binding domain"/>
    <property type="match status" value="1"/>
</dbReference>
<accession>K1TX38</accession>